<name>A0A3S3QMU7_9FLAO</name>
<proteinExistence type="predicted"/>
<accession>A0A3S3QMU7</accession>
<dbReference type="Pfam" id="PF13377">
    <property type="entry name" value="Peripla_BP_3"/>
    <property type="match status" value="1"/>
</dbReference>
<keyword evidence="3" id="KW-0804">Transcription</keyword>
<evidence type="ECO:0000313" key="6">
    <source>
        <dbReference type="Proteomes" id="UP000287527"/>
    </source>
</evidence>
<dbReference type="CDD" id="cd01392">
    <property type="entry name" value="HTH_LacI"/>
    <property type="match status" value="1"/>
</dbReference>
<dbReference type="GO" id="GO:0003700">
    <property type="term" value="F:DNA-binding transcription factor activity"/>
    <property type="evidence" value="ECO:0007669"/>
    <property type="project" value="TreeGrafter"/>
</dbReference>
<dbReference type="AlphaFoldDB" id="A0A3S3QMU7"/>
<keyword evidence="2" id="KW-0238">DNA-binding</keyword>
<dbReference type="Pfam" id="PF00356">
    <property type="entry name" value="LacI"/>
    <property type="match status" value="1"/>
</dbReference>
<dbReference type="RefSeq" id="WP_128388142.1">
    <property type="nucleotide sequence ID" value="NZ_SBII01000001.1"/>
</dbReference>
<feature type="domain" description="HTH lacI-type" evidence="4">
    <location>
        <begin position="5"/>
        <end position="59"/>
    </location>
</feature>
<dbReference type="Gene3D" id="1.10.260.40">
    <property type="entry name" value="lambda repressor-like DNA-binding domains"/>
    <property type="match status" value="1"/>
</dbReference>
<dbReference type="SUPFAM" id="SSF47413">
    <property type="entry name" value="lambda repressor-like DNA-binding domains"/>
    <property type="match status" value="1"/>
</dbReference>
<dbReference type="PANTHER" id="PTHR30146">
    <property type="entry name" value="LACI-RELATED TRANSCRIPTIONAL REPRESSOR"/>
    <property type="match status" value="1"/>
</dbReference>
<dbReference type="GO" id="GO:0000976">
    <property type="term" value="F:transcription cis-regulatory region binding"/>
    <property type="evidence" value="ECO:0007669"/>
    <property type="project" value="TreeGrafter"/>
</dbReference>
<dbReference type="PROSITE" id="PS50932">
    <property type="entry name" value="HTH_LACI_2"/>
    <property type="match status" value="1"/>
</dbReference>
<organism evidence="5 6">
    <name type="scientific">Flavobacterium cerinum</name>
    <dbReference type="NCBI Taxonomy" id="2502784"/>
    <lineage>
        <taxon>Bacteria</taxon>
        <taxon>Pseudomonadati</taxon>
        <taxon>Bacteroidota</taxon>
        <taxon>Flavobacteriia</taxon>
        <taxon>Flavobacteriales</taxon>
        <taxon>Flavobacteriaceae</taxon>
        <taxon>Flavobacterium</taxon>
    </lineage>
</organism>
<dbReference type="InterPro" id="IPR028082">
    <property type="entry name" value="Peripla_BP_I"/>
</dbReference>
<dbReference type="PANTHER" id="PTHR30146:SF109">
    <property type="entry name" value="HTH-TYPE TRANSCRIPTIONAL REGULATOR GALS"/>
    <property type="match status" value="1"/>
</dbReference>
<dbReference type="SUPFAM" id="SSF53822">
    <property type="entry name" value="Periplasmic binding protein-like I"/>
    <property type="match status" value="1"/>
</dbReference>
<dbReference type="InterPro" id="IPR046335">
    <property type="entry name" value="LacI/GalR-like_sensor"/>
</dbReference>
<evidence type="ECO:0000256" key="2">
    <source>
        <dbReference type="ARBA" id="ARBA00023125"/>
    </source>
</evidence>
<dbReference type="Gene3D" id="3.40.50.2300">
    <property type="match status" value="2"/>
</dbReference>
<dbReference type="InterPro" id="IPR010982">
    <property type="entry name" value="Lambda_DNA-bd_dom_sf"/>
</dbReference>
<reference evidence="5 6" key="1">
    <citation type="submission" date="2019-01" db="EMBL/GenBank/DDBJ databases">
        <title>Flavobacterium sp. nov.,isolated from freshwater.</title>
        <authorList>
            <person name="Zhang R."/>
            <person name="Du Z.-J."/>
        </authorList>
    </citation>
    <scope>NUCLEOTIDE SEQUENCE [LARGE SCALE GENOMIC DNA]</scope>
    <source>
        <strain evidence="5 6">1E403</strain>
    </source>
</reference>
<dbReference type="OrthoDB" id="9768806at2"/>
<dbReference type="InterPro" id="IPR000843">
    <property type="entry name" value="HTH_LacI"/>
</dbReference>
<sequence>MKQKATLKQIAKELNVSISTVSKALSNSPEISEPTKIKVQEFAKLKNYKPNNIAVNLKNKSSKTIGVIIPNILNPFFAKVFSGIEKAANDRGYNVITCISNESLEKEIHAMEVLSNGTIDGFILSISEETQKEQNFKHFKEAIADDLPIVMFDRISDEVNCDKIIVDDFDSAVNGTNHLIKLKCKNIALVSTIDNLSVGKLRAQGYKKALKDNSYTVNQDIILCTDNTDEFDEKLKVMFDTKKIDGVFALDEHASVMAMKTAIKKGIKIPEELQIIGFADGVWSKRLTPSLSTVSQHAPEIGETAAEMLINRLEDKSKEPAPYITKVIKTELRQRESTRKL</sequence>
<keyword evidence="6" id="KW-1185">Reference proteome</keyword>
<dbReference type="EMBL" id="SBII01000001">
    <property type="protein sequence ID" value="RWX03586.1"/>
    <property type="molecule type" value="Genomic_DNA"/>
</dbReference>
<gene>
    <name evidence="5" type="ORF">EPI11_01265</name>
</gene>
<evidence type="ECO:0000313" key="5">
    <source>
        <dbReference type="EMBL" id="RWX03586.1"/>
    </source>
</evidence>
<evidence type="ECO:0000256" key="1">
    <source>
        <dbReference type="ARBA" id="ARBA00023015"/>
    </source>
</evidence>
<protein>
    <submittedName>
        <fullName evidence="5">LacI family transcriptional regulator</fullName>
    </submittedName>
</protein>
<dbReference type="Proteomes" id="UP000287527">
    <property type="component" value="Unassembled WGS sequence"/>
</dbReference>
<keyword evidence="1" id="KW-0805">Transcription regulation</keyword>
<dbReference type="CDD" id="cd06267">
    <property type="entry name" value="PBP1_LacI_sugar_binding-like"/>
    <property type="match status" value="1"/>
</dbReference>
<evidence type="ECO:0000259" key="4">
    <source>
        <dbReference type="PROSITE" id="PS50932"/>
    </source>
</evidence>
<evidence type="ECO:0000256" key="3">
    <source>
        <dbReference type="ARBA" id="ARBA00023163"/>
    </source>
</evidence>
<comment type="caution">
    <text evidence="5">The sequence shown here is derived from an EMBL/GenBank/DDBJ whole genome shotgun (WGS) entry which is preliminary data.</text>
</comment>
<dbReference type="SMART" id="SM00354">
    <property type="entry name" value="HTH_LACI"/>
    <property type="match status" value="1"/>
</dbReference>